<dbReference type="PANTHER" id="PTHR37610:SF97">
    <property type="entry name" value="RETROTRANSPOSON GAG DOMAIN-CONTAINING PROTEIN"/>
    <property type="match status" value="1"/>
</dbReference>
<comment type="caution">
    <text evidence="1">The sequence shown here is derived from an EMBL/GenBank/DDBJ whole genome shotgun (WGS) entry which is preliminary data.</text>
</comment>
<keyword evidence="2" id="KW-1185">Reference proteome</keyword>
<proteinExistence type="predicted"/>
<evidence type="ECO:0008006" key="3">
    <source>
        <dbReference type="Google" id="ProtNLM"/>
    </source>
</evidence>
<sequence>MLMALSAKNKVGLIDDSILKPLTSNSDYAIWLRCNNMVISWIINSISRDLTASIIFMELAYKIWSDLKE</sequence>
<protein>
    <recommendedName>
        <fullName evidence="3">Retrotransposon Copia-like N-terminal domain-containing protein</fullName>
    </recommendedName>
</protein>
<dbReference type="OrthoDB" id="5544992at2759"/>
<evidence type="ECO:0000313" key="1">
    <source>
        <dbReference type="EMBL" id="KAB1226093.1"/>
    </source>
</evidence>
<dbReference type="Proteomes" id="UP000516437">
    <property type="component" value="Chromosome 1"/>
</dbReference>
<dbReference type="PANTHER" id="PTHR37610">
    <property type="entry name" value="CCHC-TYPE DOMAIN-CONTAINING PROTEIN"/>
    <property type="match status" value="1"/>
</dbReference>
<dbReference type="AlphaFoldDB" id="A0A6A1WN40"/>
<reference evidence="1 2" key="1">
    <citation type="journal article" date="2019" name="Plant Biotechnol. J.">
        <title>The red bayberry genome and genetic basis of sex determination.</title>
        <authorList>
            <person name="Jia H.M."/>
            <person name="Jia H.J."/>
            <person name="Cai Q.L."/>
            <person name="Wang Y."/>
            <person name="Zhao H.B."/>
            <person name="Yang W.F."/>
            <person name="Wang G.Y."/>
            <person name="Li Y.H."/>
            <person name="Zhan D.L."/>
            <person name="Shen Y.T."/>
            <person name="Niu Q.F."/>
            <person name="Chang L."/>
            <person name="Qiu J."/>
            <person name="Zhao L."/>
            <person name="Xie H.B."/>
            <person name="Fu W.Y."/>
            <person name="Jin J."/>
            <person name="Li X.W."/>
            <person name="Jiao Y."/>
            <person name="Zhou C.C."/>
            <person name="Tu T."/>
            <person name="Chai C.Y."/>
            <person name="Gao J.L."/>
            <person name="Fan L.J."/>
            <person name="van de Weg E."/>
            <person name="Wang J.Y."/>
            <person name="Gao Z.S."/>
        </authorList>
    </citation>
    <scope>NUCLEOTIDE SEQUENCE [LARGE SCALE GENOMIC DNA]</scope>
    <source>
        <tissue evidence="1">Leaves</tissue>
    </source>
</reference>
<accession>A0A6A1WN40</accession>
<gene>
    <name evidence="1" type="ORF">CJ030_MR1G008041</name>
</gene>
<dbReference type="EMBL" id="RXIC02000019">
    <property type="protein sequence ID" value="KAB1226093.1"/>
    <property type="molecule type" value="Genomic_DNA"/>
</dbReference>
<evidence type="ECO:0000313" key="2">
    <source>
        <dbReference type="Proteomes" id="UP000516437"/>
    </source>
</evidence>
<name>A0A6A1WN40_9ROSI</name>
<organism evidence="1 2">
    <name type="scientific">Morella rubra</name>
    <name type="common">Chinese bayberry</name>
    <dbReference type="NCBI Taxonomy" id="262757"/>
    <lineage>
        <taxon>Eukaryota</taxon>
        <taxon>Viridiplantae</taxon>
        <taxon>Streptophyta</taxon>
        <taxon>Embryophyta</taxon>
        <taxon>Tracheophyta</taxon>
        <taxon>Spermatophyta</taxon>
        <taxon>Magnoliopsida</taxon>
        <taxon>eudicotyledons</taxon>
        <taxon>Gunneridae</taxon>
        <taxon>Pentapetalae</taxon>
        <taxon>rosids</taxon>
        <taxon>fabids</taxon>
        <taxon>Fagales</taxon>
        <taxon>Myricaceae</taxon>
        <taxon>Morella</taxon>
    </lineage>
</organism>